<comment type="caution">
    <text evidence="1">The sequence shown here is derived from an EMBL/GenBank/DDBJ whole genome shotgun (WGS) entry which is preliminary data.</text>
</comment>
<dbReference type="EMBL" id="MHMY01000003">
    <property type="protein sequence ID" value="OGZ35957.1"/>
    <property type="molecule type" value="Genomic_DNA"/>
</dbReference>
<reference evidence="1 2" key="1">
    <citation type="journal article" date="2016" name="Nat. Commun.">
        <title>Thousands of microbial genomes shed light on interconnected biogeochemical processes in an aquifer system.</title>
        <authorList>
            <person name="Anantharaman K."/>
            <person name="Brown C.T."/>
            <person name="Hug L.A."/>
            <person name="Sharon I."/>
            <person name="Castelle C.J."/>
            <person name="Probst A.J."/>
            <person name="Thomas B.C."/>
            <person name="Singh A."/>
            <person name="Wilkins M.J."/>
            <person name="Karaoz U."/>
            <person name="Brodie E.L."/>
            <person name="Williams K.H."/>
            <person name="Hubbard S.S."/>
            <person name="Banfield J.F."/>
        </authorList>
    </citation>
    <scope>NUCLEOTIDE SEQUENCE [LARGE SCALE GENOMIC DNA]</scope>
</reference>
<name>A0A1G2FDS7_9BACT</name>
<dbReference type="Proteomes" id="UP000176974">
    <property type="component" value="Unassembled WGS sequence"/>
</dbReference>
<evidence type="ECO:0000313" key="1">
    <source>
        <dbReference type="EMBL" id="OGZ35957.1"/>
    </source>
</evidence>
<protein>
    <submittedName>
        <fullName evidence="1">Uncharacterized protein</fullName>
    </submittedName>
</protein>
<dbReference type="AlphaFoldDB" id="A0A1G2FDS7"/>
<sequence>MKKIERLQWIEKVFGSGFVIEYIFCKNYEEILRAIDYFEGRGKGWGLRTDANTETTQQSYLCPFLFLGTRDAAAKIYQENQERLYYIICENLPEVLCHGVAELVDAEHIFIELNDKERNIAQRDMYNQPKNLRHLGVGPSSYVFHRGIWVRSFHPEETSHYGFDKIYYPMTWNRIEEITFSVKTNKQVIIW</sequence>
<proteinExistence type="predicted"/>
<organism evidence="1 2">
    <name type="scientific">Candidatus Portnoybacteria bacterium RIFCSPHIGHO2_01_FULL_40_12b</name>
    <dbReference type="NCBI Taxonomy" id="1801994"/>
    <lineage>
        <taxon>Bacteria</taxon>
        <taxon>Candidatus Portnoyibacteriota</taxon>
    </lineage>
</organism>
<gene>
    <name evidence="1" type="ORF">A2815_02570</name>
</gene>
<evidence type="ECO:0000313" key="2">
    <source>
        <dbReference type="Proteomes" id="UP000176974"/>
    </source>
</evidence>
<accession>A0A1G2FDS7</accession>